<feature type="compositionally biased region" description="Basic residues" evidence="1">
    <location>
        <begin position="571"/>
        <end position="585"/>
    </location>
</feature>
<sequence>MMLGSGNNLNRGSAFPPSNMPSLPQCLPLEPIALGNQKNLCSGELKRALGVSSGSTLEDRSFGVAHLKRPPPVTSKELKHFKDSVQDSSRRARERADMLSESLFKLDKYREALNSKKRQRSEISPSERIGGGNLSKMGSQIQRNGHDVIIHRLEDRAKSVGLNKRARSSISDVQAETRFTTVSNNPTFLEKDGDVHQLVNDGSLRSEEKTRKLLAGGEGLDQKIKKKRSVGAVGYRINNGDREIKRATHTKLSSDSKLRSCDAQGYRLKSSSGVNGMNRLDGSSEPTSSDASTISKNELESALPLKGRTYILEQRMLKGNSRPSNREDNSVGSPSTVIKAKVSRGPRTGSVMGLDSSPNIDSSSEAHQAWESSSLSKAQLAGLSSNSKHAMPTGSSLCTVTQWVGQRHKNSRTRRSKLLPPVPDLGETPSPSQDFAASDFGPRAIATNGSVSASSVDNNTKKFKREVDNVSSPSGMSESEESGPGDDKVKRKNTSGGKFSLSAVDEAGSSILPVRKNRALANEKGDAVRRQGRSGRGTSQVKPDSPLVRDKSESLFVEKPLHNMKPGSGKMRSKSGRPPSKKLKDRKGSAQVGLTCRSSDITGESDDDQEELFEAANSARNANTHACTGPFWHKVNSIFVSVNPEDAANLKQQLSFAEELGERLSQMQDTEHENLGLGVHVIDTNCLGEIRGSSKEFVRSATKSGFDMGRLDKAVPLYHRVLSALIEERDCDEYYHQSEGKHMFLQSASDDSHCGSCNLNDYEHRDRDRVESEAESTIDFQIPKNNMFDRFSCDKSAVSNSYRNPSMSSFIHGGEQWQGDDDLSHCDVGNASEICSNDSFQLQSGDVNAPNISSNCQYQTMRLDDKLLLELQSIGLYPDTLPDLAEGEDLINQEIMEHKRSLFQQVGRKKSNLEKVEKSMQRGKDAEKRKIEEVAMDQLVEMAYNRRMGYRGSNASKSTVRRVTKSAARSLIKRTLTRCHKFEDSGISCFSEPALQDIIFSTPPHNRDAKTINFGGSTTATNMFYESSHQMDDRVLGAVCGPSERYDSQSDTLDKGSSNAQAINSSEQDCMRGSMVIKQKKREMRIDEVAGSASSRVTSGLTPGIKGKRSERERDPNKNHPLASFFGSSLDGCQGVRRSRAKPRQKTSSLSTSEVPESLASESRKTGPNFGNRTREINQGNFVLGSSKEAEESSGLSNLQLHDLDGMEELDVSKDLGEHQDLGSWLDIDEDGLQDHDAIGLEIPMDDLSELNMMV</sequence>
<dbReference type="Proteomes" id="UP000504603">
    <property type="component" value="Unplaced"/>
</dbReference>
<feature type="compositionally biased region" description="Basic residues" evidence="1">
    <location>
        <begin position="406"/>
        <end position="417"/>
    </location>
</feature>
<feature type="compositionally biased region" description="Polar residues" evidence="1">
    <location>
        <begin position="1092"/>
        <end position="1101"/>
    </location>
</feature>
<dbReference type="PANTHER" id="PTHR31115:SF4">
    <property type="entry name" value="SPECTRIN BETA CHAIN, BRAIN"/>
    <property type="match status" value="1"/>
</dbReference>
<feature type="compositionally biased region" description="Polar residues" evidence="1">
    <location>
        <begin position="1055"/>
        <end position="1068"/>
    </location>
</feature>
<gene>
    <name evidence="3 4" type="primary">LOC111012582</name>
</gene>
<feature type="compositionally biased region" description="Polar residues" evidence="1">
    <location>
        <begin position="447"/>
        <end position="458"/>
    </location>
</feature>
<feature type="compositionally biased region" description="Basic and acidic residues" evidence="1">
    <location>
        <begin position="249"/>
        <end position="260"/>
    </location>
</feature>
<evidence type="ECO:0000313" key="4">
    <source>
        <dbReference type="RefSeq" id="XP_022142463.1"/>
    </source>
</evidence>
<feature type="compositionally biased region" description="Basic and acidic residues" evidence="1">
    <location>
        <begin position="1108"/>
        <end position="1118"/>
    </location>
</feature>
<evidence type="ECO:0000313" key="3">
    <source>
        <dbReference type="RefSeq" id="XP_022142462.1"/>
    </source>
</evidence>
<feature type="region of interest" description="Disordered" evidence="1">
    <location>
        <begin position="405"/>
        <end position="501"/>
    </location>
</feature>
<feature type="compositionally biased region" description="Polar residues" evidence="1">
    <location>
        <begin position="284"/>
        <end position="296"/>
    </location>
</feature>
<feature type="compositionally biased region" description="Polar residues" evidence="1">
    <location>
        <begin position="1169"/>
        <end position="1178"/>
    </location>
</feature>
<reference evidence="3 4" key="1">
    <citation type="submission" date="2025-04" db="UniProtKB">
        <authorList>
            <consortium name="RefSeq"/>
        </authorList>
    </citation>
    <scope>IDENTIFICATION</scope>
    <source>
        <strain evidence="3 4">OHB3-1</strain>
    </source>
</reference>
<feature type="region of interest" description="Disordered" evidence="1">
    <location>
        <begin position="316"/>
        <end position="371"/>
    </location>
</feature>
<dbReference type="AlphaFoldDB" id="A0A6J1CNA7"/>
<feature type="region of interest" description="Disordered" evidence="1">
    <location>
        <begin position="1088"/>
        <end position="1178"/>
    </location>
</feature>
<feature type="region of interest" description="Disordered" evidence="1">
    <location>
        <begin position="515"/>
        <end position="606"/>
    </location>
</feature>
<feature type="compositionally biased region" description="Polar residues" evidence="1">
    <location>
        <begin position="1146"/>
        <end position="1155"/>
    </location>
</feature>
<organism evidence="2 4">
    <name type="scientific">Momordica charantia</name>
    <name type="common">Bitter gourd</name>
    <name type="synonym">Balsam pear</name>
    <dbReference type="NCBI Taxonomy" id="3673"/>
    <lineage>
        <taxon>Eukaryota</taxon>
        <taxon>Viridiplantae</taxon>
        <taxon>Streptophyta</taxon>
        <taxon>Embryophyta</taxon>
        <taxon>Tracheophyta</taxon>
        <taxon>Spermatophyta</taxon>
        <taxon>Magnoliopsida</taxon>
        <taxon>eudicotyledons</taxon>
        <taxon>Gunneridae</taxon>
        <taxon>Pentapetalae</taxon>
        <taxon>rosids</taxon>
        <taxon>fabids</taxon>
        <taxon>Cucurbitales</taxon>
        <taxon>Cucurbitaceae</taxon>
        <taxon>Momordiceae</taxon>
        <taxon>Momordica</taxon>
    </lineage>
</organism>
<feature type="region of interest" description="Disordered" evidence="1">
    <location>
        <begin position="1046"/>
        <end position="1068"/>
    </location>
</feature>
<feature type="region of interest" description="Disordered" evidence="1">
    <location>
        <begin position="115"/>
        <end position="139"/>
    </location>
</feature>
<dbReference type="PANTHER" id="PTHR31115">
    <property type="entry name" value="OS05G0107300 PROTEIN"/>
    <property type="match status" value="1"/>
</dbReference>
<evidence type="ECO:0000256" key="1">
    <source>
        <dbReference type="SAM" id="MobiDB-lite"/>
    </source>
</evidence>
<dbReference type="KEGG" id="mcha:111012582"/>
<proteinExistence type="predicted"/>
<feature type="compositionally biased region" description="Polar residues" evidence="1">
    <location>
        <begin position="356"/>
        <end position="371"/>
    </location>
</feature>
<keyword evidence="2" id="KW-1185">Reference proteome</keyword>
<accession>A0A6J1CNA7</accession>
<evidence type="ECO:0000313" key="2">
    <source>
        <dbReference type="Proteomes" id="UP000504603"/>
    </source>
</evidence>
<dbReference type="RefSeq" id="XP_022142462.1">
    <property type="nucleotide sequence ID" value="XM_022286770.1"/>
</dbReference>
<dbReference type="GeneID" id="111012582"/>
<dbReference type="OrthoDB" id="1915143at2759"/>
<protein>
    <submittedName>
        <fullName evidence="3 4">Uncharacterized protein LOC111012582</fullName>
    </submittedName>
</protein>
<feature type="region of interest" description="Disordered" evidence="1">
    <location>
        <begin position="249"/>
        <end position="299"/>
    </location>
</feature>
<name>A0A6J1CNA7_MOMCH</name>
<dbReference type="RefSeq" id="XP_022142463.1">
    <property type="nucleotide sequence ID" value="XM_022286771.1"/>
</dbReference>